<dbReference type="InterPro" id="IPR033390">
    <property type="entry name" value="Rv2179c-like"/>
</dbReference>
<dbReference type="InterPro" id="IPR012337">
    <property type="entry name" value="RNaseH-like_sf"/>
</dbReference>
<dbReference type="AlphaFoldDB" id="A0A0F9KFX3"/>
<dbReference type="SUPFAM" id="SSF53098">
    <property type="entry name" value="Ribonuclease H-like"/>
    <property type="match status" value="1"/>
</dbReference>
<organism evidence="5">
    <name type="scientific">marine sediment metagenome</name>
    <dbReference type="NCBI Taxonomy" id="412755"/>
    <lineage>
        <taxon>unclassified sequences</taxon>
        <taxon>metagenomes</taxon>
        <taxon>ecological metagenomes</taxon>
    </lineage>
</organism>
<dbReference type="GO" id="GO:0008408">
    <property type="term" value="F:3'-5' exonuclease activity"/>
    <property type="evidence" value="ECO:0007669"/>
    <property type="project" value="TreeGrafter"/>
</dbReference>
<dbReference type="SMART" id="SM00479">
    <property type="entry name" value="EXOIII"/>
    <property type="match status" value="1"/>
</dbReference>
<keyword evidence="1" id="KW-0540">Nuclease</keyword>
<accession>A0A0F9KFX3</accession>
<dbReference type="PANTHER" id="PTHR30231">
    <property type="entry name" value="DNA POLYMERASE III SUBUNIT EPSILON"/>
    <property type="match status" value="1"/>
</dbReference>
<gene>
    <name evidence="5" type="ORF">LCGC14_1332990</name>
</gene>
<name>A0A0F9KFX3_9ZZZZ</name>
<dbReference type="GO" id="GO:0003676">
    <property type="term" value="F:nucleic acid binding"/>
    <property type="evidence" value="ECO:0007669"/>
    <property type="project" value="InterPro"/>
</dbReference>
<proteinExistence type="predicted"/>
<protein>
    <recommendedName>
        <fullName evidence="4">Exonuclease domain-containing protein</fullName>
    </recommendedName>
</protein>
<evidence type="ECO:0000256" key="2">
    <source>
        <dbReference type="ARBA" id="ARBA00022801"/>
    </source>
</evidence>
<dbReference type="Pfam" id="PF16473">
    <property type="entry name" value="Rv2179c-like"/>
    <property type="match status" value="1"/>
</dbReference>
<evidence type="ECO:0000256" key="3">
    <source>
        <dbReference type="ARBA" id="ARBA00022839"/>
    </source>
</evidence>
<evidence type="ECO:0000313" key="5">
    <source>
        <dbReference type="EMBL" id="KKM81129.1"/>
    </source>
</evidence>
<feature type="domain" description="Exonuclease" evidence="4">
    <location>
        <begin position="7"/>
        <end position="190"/>
    </location>
</feature>
<dbReference type="InterPro" id="IPR036397">
    <property type="entry name" value="RNaseH_sf"/>
</dbReference>
<evidence type="ECO:0000259" key="4">
    <source>
        <dbReference type="SMART" id="SM00479"/>
    </source>
</evidence>
<evidence type="ECO:0000256" key="1">
    <source>
        <dbReference type="ARBA" id="ARBA00022722"/>
    </source>
</evidence>
<keyword evidence="3" id="KW-0269">Exonuclease</keyword>
<sequence length="190" mass="21658">MFALPKKLLIIDVETSGVTENSSIIQIGAVILDKSGRLSSKEFSEYIIPYTINWSEDAEKIHNISRNFLAKNGKPLKQVLEAFEEWATIENKELKKEYWLGQWSCGFDTTFLQNAYECVGMKYPFHYRAFDVASIVRWELACRGKLYKKCGESKCAEALGIEVEDSKLHDGLYDARLSGQMLERLARGGK</sequence>
<keyword evidence="2" id="KW-0378">Hydrolase</keyword>
<comment type="caution">
    <text evidence="5">The sequence shown here is derived from an EMBL/GenBank/DDBJ whole genome shotgun (WGS) entry which is preliminary data.</text>
</comment>
<dbReference type="EMBL" id="LAZR01008074">
    <property type="protein sequence ID" value="KKM81129.1"/>
    <property type="molecule type" value="Genomic_DNA"/>
</dbReference>
<dbReference type="CDD" id="cd06127">
    <property type="entry name" value="DEDDh"/>
    <property type="match status" value="1"/>
</dbReference>
<reference evidence="5" key="1">
    <citation type="journal article" date="2015" name="Nature">
        <title>Complex archaea that bridge the gap between prokaryotes and eukaryotes.</title>
        <authorList>
            <person name="Spang A."/>
            <person name="Saw J.H."/>
            <person name="Jorgensen S.L."/>
            <person name="Zaremba-Niedzwiedzka K."/>
            <person name="Martijn J."/>
            <person name="Lind A.E."/>
            <person name="van Eijk R."/>
            <person name="Schleper C."/>
            <person name="Guy L."/>
            <person name="Ettema T.J."/>
        </authorList>
    </citation>
    <scope>NUCLEOTIDE SEQUENCE</scope>
</reference>
<dbReference type="Gene3D" id="3.30.420.10">
    <property type="entry name" value="Ribonuclease H-like superfamily/Ribonuclease H"/>
    <property type="match status" value="1"/>
</dbReference>
<dbReference type="PANTHER" id="PTHR30231:SF4">
    <property type="entry name" value="PROTEIN NEN2"/>
    <property type="match status" value="1"/>
</dbReference>
<dbReference type="InterPro" id="IPR013520">
    <property type="entry name" value="Ribonucl_H"/>
</dbReference>